<dbReference type="Proteomes" id="UP001176961">
    <property type="component" value="Unassembled WGS sequence"/>
</dbReference>
<feature type="compositionally biased region" description="Basic and acidic residues" evidence="1">
    <location>
        <begin position="149"/>
        <end position="160"/>
    </location>
</feature>
<feature type="compositionally biased region" description="Low complexity" evidence="1">
    <location>
        <begin position="85"/>
        <end position="102"/>
    </location>
</feature>
<feature type="region of interest" description="Disordered" evidence="1">
    <location>
        <begin position="13"/>
        <end position="160"/>
    </location>
</feature>
<feature type="compositionally biased region" description="Polar residues" evidence="1">
    <location>
        <begin position="254"/>
        <end position="266"/>
    </location>
</feature>
<evidence type="ECO:0000313" key="3">
    <source>
        <dbReference type="Proteomes" id="UP001176961"/>
    </source>
</evidence>
<sequence>MAFYFALLNVSAKREDRPNPPPLHKQKRRRHSIASVESPVLDYRLLPRPQVVRNQFYRDDQPDDDQNDDGRQQQRQNRTSHNPEQNRSASSSRQNAATTSQTTRDHTSRKGGGSRSAKERPQSRSAKNAEAASGAGKKLKVRQNSEGAVLHERRERQQRLAEQAALKREFEEMQVATSSRREQPEREPVYKIRMNGSTERAPAKVVETPSKPPAKQEYNWRAKRPIVVKRRVSPQESSTSDSRRSSNQSNNRSPMNDSLASTNSSRRTSEAVQPAPVPSPCSPCHIEVEPHKVSNISMPSKLSDIPRSATLKKVTFENDNSEYVVSSAFLGDRRVLVRRGSGSAVLRRSIAQQLSPSTVPTTTLLPFAQGTAALAGLAYGAALWAPFSGEKEVTPDRQNVTNDAIEETSRRSRSRGLLRRRSTSDRQVVYGFQNQGFRFVDDGTPQCEIARTPSGATLVPFAG</sequence>
<organism evidence="2 3">
    <name type="scientific">Cylicocyclus nassatus</name>
    <name type="common">Nematode worm</name>
    <dbReference type="NCBI Taxonomy" id="53992"/>
    <lineage>
        <taxon>Eukaryota</taxon>
        <taxon>Metazoa</taxon>
        <taxon>Ecdysozoa</taxon>
        <taxon>Nematoda</taxon>
        <taxon>Chromadorea</taxon>
        <taxon>Rhabditida</taxon>
        <taxon>Rhabditina</taxon>
        <taxon>Rhabditomorpha</taxon>
        <taxon>Strongyloidea</taxon>
        <taxon>Strongylidae</taxon>
        <taxon>Cylicocyclus</taxon>
    </lineage>
</organism>
<protein>
    <submittedName>
        <fullName evidence="2">Uncharacterized protein</fullName>
    </submittedName>
</protein>
<keyword evidence="3" id="KW-1185">Reference proteome</keyword>
<name>A0AA36HAJ0_CYLNA</name>
<proteinExistence type="predicted"/>
<feature type="compositionally biased region" description="Low complexity" evidence="1">
    <location>
        <begin position="237"/>
        <end position="253"/>
    </location>
</feature>
<accession>A0AA36HAJ0</accession>
<dbReference type="AlphaFoldDB" id="A0AA36HAJ0"/>
<feature type="region of interest" description="Disordered" evidence="1">
    <location>
        <begin position="193"/>
        <end position="283"/>
    </location>
</feature>
<comment type="caution">
    <text evidence="2">The sequence shown here is derived from an EMBL/GenBank/DDBJ whole genome shotgun (WGS) entry which is preliminary data.</text>
</comment>
<feature type="region of interest" description="Disordered" evidence="1">
    <location>
        <begin position="394"/>
        <end position="420"/>
    </location>
</feature>
<gene>
    <name evidence="2" type="ORF">CYNAS_LOCUS18670</name>
</gene>
<feature type="compositionally biased region" description="Basic residues" evidence="1">
    <location>
        <begin position="221"/>
        <end position="232"/>
    </location>
</feature>
<reference evidence="2" key="1">
    <citation type="submission" date="2023-07" db="EMBL/GenBank/DDBJ databases">
        <authorList>
            <consortium name="CYATHOMIX"/>
        </authorList>
    </citation>
    <scope>NUCLEOTIDE SEQUENCE</scope>
    <source>
        <strain evidence="2">N/A</strain>
    </source>
</reference>
<evidence type="ECO:0000313" key="2">
    <source>
        <dbReference type="EMBL" id="CAJ0606687.1"/>
    </source>
</evidence>
<dbReference type="EMBL" id="CATQJL010000316">
    <property type="protein sequence ID" value="CAJ0606687.1"/>
    <property type="molecule type" value="Genomic_DNA"/>
</dbReference>
<feature type="compositionally biased region" description="Basic residues" evidence="1">
    <location>
        <begin position="411"/>
        <end position="420"/>
    </location>
</feature>
<evidence type="ECO:0000256" key="1">
    <source>
        <dbReference type="SAM" id="MobiDB-lite"/>
    </source>
</evidence>